<dbReference type="Gene3D" id="3.10.560.10">
    <property type="entry name" value="Outer membrane lipoprotein wza domain like"/>
    <property type="match status" value="3"/>
</dbReference>
<feature type="domain" description="SLBB" evidence="17">
    <location>
        <begin position="137"/>
        <end position="220"/>
    </location>
</feature>
<evidence type="ECO:0000256" key="9">
    <source>
        <dbReference type="ARBA" id="ARBA00023065"/>
    </source>
</evidence>
<feature type="domain" description="Soluble ligand binding" evidence="16">
    <location>
        <begin position="374"/>
        <end position="424"/>
    </location>
</feature>
<comment type="subcellular location">
    <subcellularLocation>
        <location evidence="1">Cell outer membrane</location>
        <topology evidence="1">Multi-pass membrane protein</topology>
    </subcellularLocation>
</comment>
<gene>
    <name evidence="18" type="ORF">IQ241_22615</name>
</gene>
<organism evidence="18 19">
    <name type="scientific">Vasconcelosia minhoensis LEGE 07310</name>
    <dbReference type="NCBI Taxonomy" id="915328"/>
    <lineage>
        <taxon>Bacteria</taxon>
        <taxon>Bacillati</taxon>
        <taxon>Cyanobacteriota</taxon>
        <taxon>Cyanophyceae</taxon>
        <taxon>Nodosilineales</taxon>
        <taxon>Cymatolegaceae</taxon>
        <taxon>Vasconcelosia</taxon>
        <taxon>Vasconcelosia minhoensis</taxon>
    </lineage>
</organism>
<evidence type="ECO:0000256" key="2">
    <source>
        <dbReference type="ARBA" id="ARBA00009450"/>
    </source>
</evidence>
<dbReference type="EMBL" id="JADEXG010000080">
    <property type="protein sequence ID" value="MBE9080049.1"/>
    <property type="molecule type" value="Genomic_DNA"/>
</dbReference>
<dbReference type="Pfam" id="PF02563">
    <property type="entry name" value="Poly_export"/>
    <property type="match status" value="1"/>
</dbReference>
<evidence type="ECO:0000313" key="19">
    <source>
        <dbReference type="Proteomes" id="UP000636505"/>
    </source>
</evidence>
<dbReference type="Pfam" id="PF10531">
    <property type="entry name" value="SLBB"/>
    <property type="match status" value="1"/>
</dbReference>
<dbReference type="InterPro" id="IPR003715">
    <property type="entry name" value="Poly_export_N"/>
</dbReference>
<keyword evidence="13" id="KW-0998">Cell outer membrane</keyword>
<name>A0A8J7AVT6_9CYAN</name>
<dbReference type="PANTHER" id="PTHR33619:SF3">
    <property type="entry name" value="POLYSACCHARIDE EXPORT PROTEIN GFCE-RELATED"/>
    <property type="match status" value="1"/>
</dbReference>
<evidence type="ECO:0000256" key="14">
    <source>
        <dbReference type="ARBA" id="ARBA00023288"/>
    </source>
</evidence>
<dbReference type="GO" id="GO:0046930">
    <property type="term" value="C:pore complex"/>
    <property type="evidence" value="ECO:0007669"/>
    <property type="project" value="UniProtKB-KW"/>
</dbReference>
<keyword evidence="3" id="KW-0813">Transport</keyword>
<sequence>MTESTASISFSRSRLFARGFCLLFLALNFPAVAIAQQPLTEDAVTVPVSPLERALAPEAYILGAGDRVQVDVFRIPDYSGEYEVLVSGTLNLPMIGQVAVAGLTLAQAEAALSQAYAQRLRRPIVNIFLIEPRPLRIGISGEVSHPGAYTLERDGTQFPTLVSALEAAGGVTQAADLRQIVIQRAAGNGPQQTLVADLWQFLETGDLRYNIPLRDGDTVLIPTRDSFDSAESLQLTAASFAADESRPLNIAVVGEVFRPGPYTVTGTARTGEAGVPGGTGNDSIPPTVTRAIQVAGGIKPEANIREVKVYRRTRNGQEQTIDVNLWQLLTDGDITEDIVLQEGDTVFIPQAEDLLPGEVTEIAAASFSPDTIRVNVVGEVDDPGVVEVPPNTPLSQGVLAAGGFNNRARRGVVELVRLNPDGTATQTSIPIDFSEGIDEDMNPLLRNNDIIIVKRSASASLADTLDTIVVPLGRALSIFTIPTTILNLFD</sequence>
<dbReference type="InterPro" id="IPR049712">
    <property type="entry name" value="Poly_export"/>
</dbReference>
<keyword evidence="5" id="KW-0762">Sugar transport</keyword>
<keyword evidence="7" id="KW-0732">Signal</keyword>
<keyword evidence="11" id="KW-0472">Membrane</keyword>
<evidence type="ECO:0000259" key="15">
    <source>
        <dbReference type="Pfam" id="PF02563"/>
    </source>
</evidence>
<evidence type="ECO:0000256" key="11">
    <source>
        <dbReference type="ARBA" id="ARBA00023136"/>
    </source>
</evidence>
<keyword evidence="14" id="KW-0449">Lipoprotein</keyword>
<dbReference type="InterPro" id="IPR019554">
    <property type="entry name" value="Soluble_ligand-bd"/>
</dbReference>
<evidence type="ECO:0000256" key="7">
    <source>
        <dbReference type="ARBA" id="ARBA00022729"/>
    </source>
</evidence>
<keyword evidence="12" id="KW-0564">Palmitate</keyword>
<dbReference type="GO" id="GO:0009279">
    <property type="term" value="C:cell outer membrane"/>
    <property type="evidence" value="ECO:0007669"/>
    <property type="project" value="UniProtKB-SubCell"/>
</dbReference>
<evidence type="ECO:0000256" key="3">
    <source>
        <dbReference type="ARBA" id="ARBA00022448"/>
    </source>
</evidence>
<dbReference type="GO" id="GO:0006811">
    <property type="term" value="P:monoatomic ion transport"/>
    <property type="evidence" value="ECO:0007669"/>
    <property type="project" value="UniProtKB-KW"/>
</dbReference>
<dbReference type="Proteomes" id="UP000636505">
    <property type="component" value="Unassembled WGS sequence"/>
</dbReference>
<evidence type="ECO:0000256" key="4">
    <source>
        <dbReference type="ARBA" id="ARBA00022452"/>
    </source>
</evidence>
<dbReference type="RefSeq" id="WP_193911616.1">
    <property type="nucleotide sequence ID" value="NZ_JADEXG010000080.1"/>
</dbReference>
<protein>
    <submittedName>
        <fullName evidence="18">SLBB domain-containing protein</fullName>
    </submittedName>
</protein>
<evidence type="ECO:0000256" key="8">
    <source>
        <dbReference type="ARBA" id="ARBA00023047"/>
    </source>
</evidence>
<feature type="domain" description="SLBB" evidence="17">
    <location>
        <begin position="271"/>
        <end position="348"/>
    </location>
</feature>
<keyword evidence="9" id="KW-0406">Ion transport</keyword>
<evidence type="ECO:0000259" key="16">
    <source>
        <dbReference type="Pfam" id="PF10531"/>
    </source>
</evidence>
<keyword evidence="8" id="KW-0625">Polysaccharide transport</keyword>
<dbReference type="Pfam" id="PF22461">
    <property type="entry name" value="SLBB_2"/>
    <property type="match status" value="2"/>
</dbReference>
<keyword evidence="19" id="KW-1185">Reference proteome</keyword>
<comment type="caution">
    <text evidence="18">The sequence shown here is derived from an EMBL/GenBank/DDBJ whole genome shotgun (WGS) entry which is preliminary data.</text>
</comment>
<keyword evidence="10" id="KW-0626">Porin</keyword>
<keyword evidence="6" id="KW-0812">Transmembrane</keyword>
<keyword evidence="4" id="KW-1134">Transmembrane beta strand</keyword>
<dbReference type="AlphaFoldDB" id="A0A8J7AVT6"/>
<dbReference type="Gene3D" id="3.30.1950.10">
    <property type="entry name" value="wza like domain"/>
    <property type="match status" value="1"/>
</dbReference>
<evidence type="ECO:0000256" key="10">
    <source>
        <dbReference type="ARBA" id="ARBA00023114"/>
    </source>
</evidence>
<evidence type="ECO:0000259" key="17">
    <source>
        <dbReference type="Pfam" id="PF22461"/>
    </source>
</evidence>
<evidence type="ECO:0000256" key="13">
    <source>
        <dbReference type="ARBA" id="ARBA00023237"/>
    </source>
</evidence>
<evidence type="ECO:0000256" key="12">
    <source>
        <dbReference type="ARBA" id="ARBA00023139"/>
    </source>
</evidence>
<dbReference type="GO" id="GO:0015159">
    <property type="term" value="F:polysaccharide transmembrane transporter activity"/>
    <property type="evidence" value="ECO:0007669"/>
    <property type="project" value="InterPro"/>
</dbReference>
<proteinExistence type="inferred from homology"/>
<feature type="domain" description="Polysaccharide export protein N-terminal" evidence="15">
    <location>
        <begin position="56"/>
        <end position="128"/>
    </location>
</feature>
<dbReference type="GO" id="GO:0015288">
    <property type="term" value="F:porin activity"/>
    <property type="evidence" value="ECO:0007669"/>
    <property type="project" value="UniProtKB-KW"/>
</dbReference>
<evidence type="ECO:0000256" key="1">
    <source>
        <dbReference type="ARBA" id="ARBA00004571"/>
    </source>
</evidence>
<evidence type="ECO:0000256" key="5">
    <source>
        <dbReference type="ARBA" id="ARBA00022597"/>
    </source>
</evidence>
<comment type="similarity">
    <text evidence="2">Belongs to the BexD/CtrA/VexA family.</text>
</comment>
<evidence type="ECO:0000313" key="18">
    <source>
        <dbReference type="EMBL" id="MBE9080049.1"/>
    </source>
</evidence>
<reference evidence="18" key="1">
    <citation type="submission" date="2020-10" db="EMBL/GenBank/DDBJ databases">
        <authorList>
            <person name="Castelo-Branco R."/>
            <person name="Eusebio N."/>
            <person name="Adriana R."/>
            <person name="Vieira A."/>
            <person name="Brugerolle De Fraissinette N."/>
            <person name="Rezende De Castro R."/>
            <person name="Schneider M.P."/>
            <person name="Vasconcelos V."/>
            <person name="Leao P.N."/>
        </authorList>
    </citation>
    <scope>NUCLEOTIDE SEQUENCE</scope>
    <source>
        <strain evidence="18">LEGE 07310</strain>
    </source>
</reference>
<evidence type="ECO:0000256" key="6">
    <source>
        <dbReference type="ARBA" id="ARBA00022692"/>
    </source>
</evidence>
<accession>A0A8J7AVT6</accession>
<dbReference type="InterPro" id="IPR054765">
    <property type="entry name" value="SLBB_dom"/>
</dbReference>
<dbReference type="PANTHER" id="PTHR33619">
    <property type="entry name" value="POLYSACCHARIDE EXPORT PROTEIN GFCE-RELATED"/>
    <property type="match status" value="1"/>
</dbReference>